<feature type="domain" description="Amidase" evidence="1">
    <location>
        <begin position="20"/>
        <end position="174"/>
    </location>
</feature>
<accession>A0A0D8FT49</accession>
<dbReference type="InterPro" id="IPR023631">
    <property type="entry name" value="Amidase_dom"/>
</dbReference>
<dbReference type="PATRIC" id="fig|1121877.4.peg.2353"/>
<dbReference type="PANTHER" id="PTHR11895">
    <property type="entry name" value="TRANSAMIDASE"/>
    <property type="match status" value="1"/>
</dbReference>
<dbReference type="GO" id="GO:0016740">
    <property type="term" value="F:transferase activity"/>
    <property type="evidence" value="ECO:0007669"/>
    <property type="project" value="UniProtKB-KW"/>
</dbReference>
<dbReference type="InterPro" id="IPR000120">
    <property type="entry name" value="Amidase"/>
</dbReference>
<keyword evidence="2" id="KW-0436">Ligase</keyword>
<dbReference type="RefSeq" id="WP_035391135.1">
    <property type="nucleotide sequence ID" value="NZ_JQKF01000038.1"/>
</dbReference>
<dbReference type="PANTHER" id="PTHR11895:SF176">
    <property type="entry name" value="AMIDASE AMID-RELATED"/>
    <property type="match status" value="1"/>
</dbReference>
<reference evidence="2 3" key="1">
    <citation type="submission" date="2015-01" db="EMBL/GenBank/DDBJ databases">
        <title>Draft genome of the acidophilic iron oxidizer Ferrimicrobium acidiphilum strain T23.</title>
        <authorList>
            <person name="Poehlein A."/>
            <person name="Eisen S."/>
            <person name="Schloemann M."/>
            <person name="Johnson B.D."/>
            <person name="Daniel R."/>
            <person name="Muehling M."/>
        </authorList>
    </citation>
    <scope>NUCLEOTIDE SEQUENCE [LARGE SCALE GENOMIC DNA]</scope>
    <source>
        <strain evidence="2 3">T23</strain>
    </source>
</reference>
<dbReference type="Gene3D" id="3.90.1300.10">
    <property type="entry name" value="Amidase signature (AS) domain"/>
    <property type="match status" value="1"/>
</dbReference>
<dbReference type="EMBL" id="JXUW01000021">
    <property type="protein sequence ID" value="KJE76129.1"/>
    <property type="molecule type" value="Genomic_DNA"/>
</dbReference>
<gene>
    <name evidence="2" type="primary">gatA2</name>
    <name evidence="2" type="ORF">FEAC_21110</name>
</gene>
<evidence type="ECO:0000259" key="1">
    <source>
        <dbReference type="Pfam" id="PF01425"/>
    </source>
</evidence>
<name>A0A0D8FT49_9ACTN</name>
<dbReference type="STRING" id="1121877.FEAC_21110"/>
<keyword evidence="3" id="KW-1185">Reference proteome</keyword>
<dbReference type="PROSITE" id="PS00571">
    <property type="entry name" value="AMIDASES"/>
    <property type="match status" value="1"/>
</dbReference>
<dbReference type="AlphaFoldDB" id="A0A0D8FT49"/>
<dbReference type="SUPFAM" id="SSF75304">
    <property type="entry name" value="Amidase signature (AS) enzymes"/>
    <property type="match status" value="1"/>
</dbReference>
<protein>
    <submittedName>
        <fullName evidence="2">Glutamyl-tRNA(Gln) amidotransferase subunit A</fullName>
        <ecNumber evidence="2">6.3.5.7</ecNumber>
    </submittedName>
</protein>
<dbReference type="Proteomes" id="UP000032336">
    <property type="component" value="Unassembled WGS sequence"/>
</dbReference>
<comment type="caution">
    <text evidence="2">The sequence shown here is derived from an EMBL/GenBank/DDBJ whole genome shotgun (WGS) entry which is preliminary data.</text>
</comment>
<dbReference type="EC" id="6.3.5.7" evidence="2"/>
<dbReference type="eggNOG" id="COG0154">
    <property type="taxonomic scope" value="Bacteria"/>
</dbReference>
<sequence>MNNPWMIGEIEAYREGLLNVVVKDMLDVEGCPTTLGSRLVAATATPATQDSSVVARLRASGVHLRGKANLVEFAFGVHGINPWYGTPRNPLSGDLLPGGSSSGSAVAVALGEAEVGIGTDTGGSIRIPAACCGVIGLKPTYGLIDETGCAPLALSLDTIGVLARTLADLADGFCGIGGMLEGSVPSWIGQVRVGVPEFDDVVTEVLRGIDIPMHAVTDIDLNELWRNGNTVLLVEAYRQLHDYLGEAHRLDPRGLSRLRGAETITDDVYLEALRYRDSARERAFRSLGMGEGIVALPTMAVQVPQLASFDLTYMNRLTLPFNYLGFPALALPVRVGPPALQGEGADGMVPFSLQLVAVDHRESQLLTVAKKIYERYGTYHADLGTTGVQH</sequence>
<dbReference type="GO" id="GO:0050567">
    <property type="term" value="F:glutaminyl-tRNA synthase (glutamine-hydrolyzing) activity"/>
    <property type="evidence" value="ECO:0007669"/>
    <property type="project" value="UniProtKB-EC"/>
</dbReference>
<proteinExistence type="predicted"/>
<dbReference type="InterPro" id="IPR020556">
    <property type="entry name" value="Amidase_CS"/>
</dbReference>
<keyword evidence="2" id="KW-0808">Transferase</keyword>
<dbReference type="Pfam" id="PF01425">
    <property type="entry name" value="Amidase"/>
    <property type="match status" value="1"/>
</dbReference>
<evidence type="ECO:0000313" key="2">
    <source>
        <dbReference type="EMBL" id="KJE76129.1"/>
    </source>
</evidence>
<organism evidence="2 3">
    <name type="scientific">Ferrimicrobium acidiphilum DSM 19497</name>
    <dbReference type="NCBI Taxonomy" id="1121877"/>
    <lineage>
        <taxon>Bacteria</taxon>
        <taxon>Bacillati</taxon>
        <taxon>Actinomycetota</taxon>
        <taxon>Acidimicrobiia</taxon>
        <taxon>Acidimicrobiales</taxon>
        <taxon>Acidimicrobiaceae</taxon>
        <taxon>Ferrimicrobium</taxon>
    </lineage>
</organism>
<dbReference type="InterPro" id="IPR036928">
    <property type="entry name" value="AS_sf"/>
</dbReference>
<evidence type="ECO:0000313" key="3">
    <source>
        <dbReference type="Proteomes" id="UP000032336"/>
    </source>
</evidence>